<dbReference type="Proteomes" id="UP001143372">
    <property type="component" value="Unassembled WGS sequence"/>
</dbReference>
<reference evidence="1" key="2">
    <citation type="submission" date="2023-01" db="EMBL/GenBank/DDBJ databases">
        <authorList>
            <person name="Sun Q."/>
            <person name="Evtushenko L."/>
        </authorList>
    </citation>
    <scope>NUCLEOTIDE SEQUENCE</scope>
    <source>
        <strain evidence="1">VKM B-2347</strain>
    </source>
</reference>
<evidence type="ECO:0000313" key="1">
    <source>
        <dbReference type="EMBL" id="GLK67973.1"/>
    </source>
</evidence>
<dbReference type="PANTHER" id="PTHR11803:SF39">
    <property type="entry name" value="2-IMINOBUTANOATE_2-IMINOPROPANOATE DEAMINASE"/>
    <property type="match status" value="1"/>
</dbReference>
<dbReference type="Gene3D" id="3.30.1330.40">
    <property type="entry name" value="RutC-like"/>
    <property type="match status" value="1"/>
</dbReference>
<dbReference type="CDD" id="cd00448">
    <property type="entry name" value="YjgF_YER057c_UK114_family"/>
    <property type="match status" value="1"/>
</dbReference>
<gene>
    <name evidence="1" type="ORF">GCM10008179_16110</name>
</gene>
<proteinExistence type="predicted"/>
<dbReference type="Pfam" id="PF01042">
    <property type="entry name" value="Ribonuc_L-PSP"/>
    <property type="match status" value="1"/>
</dbReference>
<dbReference type="GO" id="GO:0019239">
    <property type="term" value="F:deaminase activity"/>
    <property type="evidence" value="ECO:0007669"/>
    <property type="project" value="TreeGrafter"/>
</dbReference>
<dbReference type="InterPro" id="IPR006175">
    <property type="entry name" value="YjgF/YER057c/UK114"/>
</dbReference>
<dbReference type="PANTHER" id="PTHR11803">
    <property type="entry name" value="2-IMINOBUTANOATE/2-IMINOPROPANOATE DEAMINASE RIDA"/>
    <property type="match status" value="1"/>
</dbReference>
<dbReference type="GO" id="GO:0005829">
    <property type="term" value="C:cytosol"/>
    <property type="evidence" value="ECO:0007669"/>
    <property type="project" value="TreeGrafter"/>
</dbReference>
<sequence length="136" mass="14825">MPPKIHHVVPDAAPPPPSSLYSHAVEANGFLYVTGQLPTDPDAPDAPLVEGVEAQAGMCFENLRRILAHAGYALSDAMFVRIYLSDFERDFAAFNGVYVRHFPQDQPLPSRTTVGVSALGRKALVEIDMVCFKAND</sequence>
<accession>A0A9W6J236</accession>
<keyword evidence="2" id="KW-1185">Reference proteome</keyword>
<dbReference type="InterPro" id="IPR035959">
    <property type="entry name" value="RutC-like_sf"/>
</dbReference>
<protein>
    <submittedName>
        <fullName evidence="1">Reactive intermediate/imine deaminase</fullName>
    </submittedName>
</protein>
<evidence type="ECO:0000313" key="2">
    <source>
        <dbReference type="Proteomes" id="UP001143372"/>
    </source>
</evidence>
<dbReference type="SUPFAM" id="SSF55298">
    <property type="entry name" value="YjgF-like"/>
    <property type="match status" value="1"/>
</dbReference>
<name>A0A9W6J236_9HYPH</name>
<dbReference type="AlphaFoldDB" id="A0A9W6J236"/>
<reference evidence="1" key="1">
    <citation type="journal article" date="2014" name="Int. J. Syst. Evol. Microbiol.">
        <title>Complete genome sequence of Corynebacterium casei LMG S-19264T (=DSM 44701T), isolated from a smear-ripened cheese.</title>
        <authorList>
            <consortium name="US DOE Joint Genome Institute (JGI-PGF)"/>
            <person name="Walter F."/>
            <person name="Albersmeier A."/>
            <person name="Kalinowski J."/>
            <person name="Ruckert C."/>
        </authorList>
    </citation>
    <scope>NUCLEOTIDE SEQUENCE</scope>
    <source>
        <strain evidence="1">VKM B-2347</strain>
    </source>
</reference>
<dbReference type="EMBL" id="BSFI01000007">
    <property type="protein sequence ID" value="GLK67973.1"/>
    <property type="molecule type" value="Genomic_DNA"/>
</dbReference>
<organism evidence="1 2">
    <name type="scientific">Hansschlegelia plantiphila</name>
    <dbReference type="NCBI Taxonomy" id="374655"/>
    <lineage>
        <taxon>Bacteria</taxon>
        <taxon>Pseudomonadati</taxon>
        <taxon>Pseudomonadota</taxon>
        <taxon>Alphaproteobacteria</taxon>
        <taxon>Hyphomicrobiales</taxon>
        <taxon>Methylopilaceae</taxon>
        <taxon>Hansschlegelia</taxon>
    </lineage>
</organism>
<comment type="caution">
    <text evidence="1">The sequence shown here is derived from an EMBL/GenBank/DDBJ whole genome shotgun (WGS) entry which is preliminary data.</text>
</comment>